<reference evidence="3" key="1">
    <citation type="journal article" date="2011" name="Genome Res.">
        <title>Phylogeny-wide analysis of social amoeba genomes highlights ancient origins for complex intercellular communication.</title>
        <authorList>
            <person name="Heidel A.J."/>
            <person name="Lawal H.M."/>
            <person name="Felder M."/>
            <person name="Schilde C."/>
            <person name="Helps N.R."/>
            <person name="Tunggal B."/>
            <person name="Rivero F."/>
            <person name="John U."/>
            <person name="Schleicher M."/>
            <person name="Eichinger L."/>
            <person name="Platzer M."/>
            <person name="Noegel A.A."/>
            <person name="Schaap P."/>
            <person name="Gloeckner G."/>
        </authorList>
    </citation>
    <scope>NUCLEOTIDE SEQUENCE [LARGE SCALE GENOMIC DNA]</scope>
    <source>
        <strain evidence="3">SH3</strain>
    </source>
</reference>
<dbReference type="GO" id="GO:0071933">
    <property type="term" value="F:Arp2/3 complex binding"/>
    <property type="evidence" value="ECO:0007669"/>
    <property type="project" value="TreeGrafter"/>
</dbReference>
<feature type="domain" description="SPIN90/Ldb17 leucine-rich" evidence="1">
    <location>
        <begin position="257"/>
        <end position="377"/>
    </location>
</feature>
<organism evidence="2 3">
    <name type="scientific">Cavenderia fasciculata</name>
    <name type="common">Slime mold</name>
    <name type="synonym">Dictyostelium fasciculatum</name>
    <dbReference type="NCBI Taxonomy" id="261658"/>
    <lineage>
        <taxon>Eukaryota</taxon>
        <taxon>Amoebozoa</taxon>
        <taxon>Evosea</taxon>
        <taxon>Eumycetozoa</taxon>
        <taxon>Dictyostelia</taxon>
        <taxon>Acytosteliales</taxon>
        <taxon>Cavenderiaceae</taxon>
        <taxon>Cavenderia</taxon>
    </lineage>
</organism>
<name>F4QDL3_CACFS</name>
<dbReference type="KEGG" id="dfa:DFA_11571"/>
<dbReference type="GeneID" id="14865238"/>
<dbReference type="InterPro" id="IPR018556">
    <property type="entry name" value="SPIN90/Ldb17_LRD"/>
</dbReference>
<dbReference type="PANTHER" id="PTHR13357">
    <property type="entry name" value="SH3 ADAPTER PROTEIN SPIN90 NCK INTERACTING PROTEIN WITH SH3 DOMAIN"/>
    <property type="match status" value="1"/>
</dbReference>
<dbReference type="Pfam" id="PF09431">
    <property type="entry name" value="SPIN90_LRD"/>
    <property type="match status" value="1"/>
</dbReference>
<accession>F4QDL3</accession>
<dbReference type="GO" id="GO:0006897">
    <property type="term" value="P:endocytosis"/>
    <property type="evidence" value="ECO:0007669"/>
    <property type="project" value="TreeGrafter"/>
</dbReference>
<dbReference type="OMA" id="WIIPNCF"/>
<protein>
    <recommendedName>
        <fullName evidence="1">SPIN90/Ldb17 leucine-rich domain-containing protein</fullName>
    </recommendedName>
</protein>
<gene>
    <name evidence="2" type="ORF">DFA_11571</name>
</gene>
<dbReference type="RefSeq" id="XP_004350518.1">
    <property type="nucleotide sequence ID" value="XM_004350467.1"/>
</dbReference>
<keyword evidence="3" id="KW-1185">Reference proteome</keyword>
<dbReference type="PANTHER" id="PTHR13357:SF1">
    <property type="entry name" value="NCK-INTERACTING PROTEIN WITH SH3 DOMAIN"/>
    <property type="match status" value="1"/>
</dbReference>
<evidence type="ECO:0000259" key="1">
    <source>
        <dbReference type="Pfam" id="PF09431"/>
    </source>
</evidence>
<dbReference type="InterPro" id="IPR030125">
    <property type="entry name" value="SPIN90/Ldb17"/>
</dbReference>
<dbReference type="AlphaFoldDB" id="F4QDL3"/>
<proteinExistence type="predicted"/>
<dbReference type="InterPro" id="IPR016024">
    <property type="entry name" value="ARM-type_fold"/>
</dbReference>
<evidence type="ECO:0000313" key="2">
    <source>
        <dbReference type="EMBL" id="EGG13810.1"/>
    </source>
</evidence>
<dbReference type="Proteomes" id="UP000007797">
    <property type="component" value="Unassembled WGS sequence"/>
</dbReference>
<sequence length="412" mass="47953">MDVREIIKEFNSIIIEAKVEEREGLRKCLAVYDLFINFVFRQAHILIPKALNLELKIETLKKQIELIDYQLYYTEDWSKLDYGLEAIENSGNQEDKSLLTVEETLQSDGNGDSVEDIQFFIEKLNTLDIDAGIDLLSKDDYQMIRNMCGHAQRSENQEYIYQVVYFINGIGNQVPGVWNILVPELKWIIPTCFIQEDETRSTQYLQLMTAIFSQTGPLPEEELSKLDDSFLESLLNLGFTYSEYYDSKWLNYFYPAMLAFNIQVKGDTYSPLVLKLYSTRRAPELGPGLITLLNRGKFEFGLLTECLTLINDIFCYSTEFQESCFFYTSDIDVVIDIVVQNIHNLDECDPLRWPYLDLLRTIVEHDEFQKSRHHFDDIVQVLEDQSNDRVAEKDPRSATISKSILKILNKMV</sequence>
<dbReference type="STRING" id="1054147.F4QDL3"/>
<dbReference type="EMBL" id="GL883029">
    <property type="protein sequence ID" value="EGG13810.1"/>
    <property type="molecule type" value="Genomic_DNA"/>
</dbReference>
<dbReference type="SUPFAM" id="SSF48371">
    <property type="entry name" value="ARM repeat"/>
    <property type="match status" value="1"/>
</dbReference>
<evidence type="ECO:0000313" key="3">
    <source>
        <dbReference type="Proteomes" id="UP000007797"/>
    </source>
</evidence>
<dbReference type="OrthoDB" id="445362at2759"/>